<accession>K6Z2B8</accession>
<feature type="region of interest" description="Disordered" evidence="1">
    <location>
        <begin position="175"/>
        <end position="197"/>
    </location>
</feature>
<keyword evidence="3" id="KW-0732">Signal</keyword>
<feature type="transmembrane region" description="Helical" evidence="2">
    <location>
        <begin position="153"/>
        <end position="171"/>
    </location>
</feature>
<sequence>MKKLLILTLLFSCLNAHALIINSDVTKLSGQQYQADYQFFNDSQNTIDGLTVYFQYSLFDNVALLSSPADWDVFVAPAQIIFGLEEDGFVDALALASPLRAGETLSGLSVVFDWTANAELISTTQRFETYDANSFDITSEGEYQLSATQAVNAPMSALFFIVFVGVMGRFARPQRKTNSEGGLGENTHHRAGEGVTA</sequence>
<comment type="caution">
    <text evidence="4">The sequence shown here is derived from an EMBL/GenBank/DDBJ whole genome shotgun (WGS) entry which is preliminary data.</text>
</comment>
<feature type="signal peptide" evidence="3">
    <location>
        <begin position="1"/>
        <end position="18"/>
    </location>
</feature>
<proteinExistence type="predicted"/>
<dbReference type="AlphaFoldDB" id="K6Z2B8"/>
<feature type="chain" id="PRO_5003898011" evidence="3">
    <location>
        <begin position="19"/>
        <end position="197"/>
    </location>
</feature>
<feature type="compositionally biased region" description="Basic and acidic residues" evidence="1">
    <location>
        <begin position="186"/>
        <end position="197"/>
    </location>
</feature>
<organism evidence="4 5">
    <name type="scientific">Paraglaciecola mesophila KMM 241</name>
    <dbReference type="NCBI Taxonomy" id="1128912"/>
    <lineage>
        <taxon>Bacteria</taxon>
        <taxon>Pseudomonadati</taxon>
        <taxon>Pseudomonadota</taxon>
        <taxon>Gammaproteobacteria</taxon>
        <taxon>Alteromonadales</taxon>
        <taxon>Alteromonadaceae</taxon>
        <taxon>Paraglaciecola</taxon>
    </lineage>
</organism>
<dbReference type="RefSeq" id="WP_006991289.1">
    <property type="nucleotide sequence ID" value="NZ_BAEP01000017.1"/>
</dbReference>
<evidence type="ECO:0000256" key="2">
    <source>
        <dbReference type="SAM" id="Phobius"/>
    </source>
</evidence>
<gene>
    <name evidence="4" type="ORF">GMES_0838</name>
</gene>
<evidence type="ECO:0000313" key="5">
    <source>
        <dbReference type="Proteomes" id="UP000006263"/>
    </source>
</evidence>
<reference evidence="4 5" key="1">
    <citation type="journal article" date="2017" name="Antonie Van Leeuwenhoek">
        <title>Rhizobium rhizosphaerae sp. nov., a novel species isolated from rice rhizosphere.</title>
        <authorList>
            <person name="Zhao J.J."/>
            <person name="Zhang J."/>
            <person name="Zhang R.J."/>
            <person name="Zhang C.W."/>
            <person name="Yin H.Q."/>
            <person name="Zhang X.X."/>
        </authorList>
    </citation>
    <scope>NUCLEOTIDE SEQUENCE [LARGE SCALE GENOMIC DNA]</scope>
    <source>
        <strain evidence="4 5">KMM 241</strain>
    </source>
</reference>
<keyword evidence="2" id="KW-0812">Transmembrane</keyword>
<dbReference type="eggNOG" id="ENOG5033ETR">
    <property type="taxonomic scope" value="Bacteria"/>
</dbReference>
<dbReference type="EMBL" id="BAEP01000017">
    <property type="protein sequence ID" value="GAC23138.1"/>
    <property type="molecule type" value="Genomic_DNA"/>
</dbReference>
<dbReference type="OrthoDB" id="5704224at2"/>
<evidence type="ECO:0000313" key="4">
    <source>
        <dbReference type="EMBL" id="GAC23138.1"/>
    </source>
</evidence>
<protein>
    <submittedName>
        <fullName evidence="4">Uncharacterized protein</fullName>
    </submittedName>
</protein>
<keyword evidence="2" id="KW-0472">Membrane</keyword>
<keyword evidence="2" id="KW-1133">Transmembrane helix</keyword>
<name>K6Z2B8_9ALTE</name>
<dbReference type="Proteomes" id="UP000006263">
    <property type="component" value="Unassembled WGS sequence"/>
</dbReference>
<evidence type="ECO:0000256" key="1">
    <source>
        <dbReference type="SAM" id="MobiDB-lite"/>
    </source>
</evidence>
<evidence type="ECO:0000256" key="3">
    <source>
        <dbReference type="SAM" id="SignalP"/>
    </source>
</evidence>